<evidence type="ECO:0000313" key="2">
    <source>
        <dbReference type="Proteomes" id="UP001381693"/>
    </source>
</evidence>
<dbReference type="AlphaFoldDB" id="A0AAN8WRL7"/>
<reference evidence="1 2" key="1">
    <citation type="submission" date="2023-11" db="EMBL/GenBank/DDBJ databases">
        <title>Halocaridina rubra genome assembly.</title>
        <authorList>
            <person name="Smith C."/>
        </authorList>
    </citation>
    <scope>NUCLEOTIDE SEQUENCE [LARGE SCALE GENOMIC DNA]</scope>
    <source>
        <strain evidence="1">EP-1</strain>
        <tissue evidence="1">Whole</tissue>
    </source>
</reference>
<evidence type="ECO:0000313" key="1">
    <source>
        <dbReference type="EMBL" id="KAK7067053.1"/>
    </source>
</evidence>
<dbReference type="EMBL" id="JAXCGZ010018939">
    <property type="protein sequence ID" value="KAK7067053.1"/>
    <property type="molecule type" value="Genomic_DNA"/>
</dbReference>
<sequence length="131" mass="14733">MGTNIPRHSISPHRKSRQSRYLLLSLKHLPFHKILKNDNSMSKEDLGQECRGIGEAEAHLIYSALGRPITVKTLSYGYIFPATSRRATACSPKSSIKYITLLPVINNKADERRAGAYSNVERVAEWNTKHG</sequence>
<proteinExistence type="predicted"/>
<comment type="caution">
    <text evidence="1">The sequence shown here is derived from an EMBL/GenBank/DDBJ whole genome shotgun (WGS) entry which is preliminary data.</text>
</comment>
<keyword evidence="2" id="KW-1185">Reference proteome</keyword>
<gene>
    <name evidence="1" type="ORF">SK128_017203</name>
</gene>
<name>A0AAN8WRL7_HALRR</name>
<dbReference type="Proteomes" id="UP001381693">
    <property type="component" value="Unassembled WGS sequence"/>
</dbReference>
<accession>A0AAN8WRL7</accession>
<protein>
    <submittedName>
        <fullName evidence="1">Uncharacterized protein</fullName>
    </submittedName>
</protein>
<organism evidence="1 2">
    <name type="scientific">Halocaridina rubra</name>
    <name type="common">Hawaiian red shrimp</name>
    <dbReference type="NCBI Taxonomy" id="373956"/>
    <lineage>
        <taxon>Eukaryota</taxon>
        <taxon>Metazoa</taxon>
        <taxon>Ecdysozoa</taxon>
        <taxon>Arthropoda</taxon>
        <taxon>Crustacea</taxon>
        <taxon>Multicrustacea</taxon>
        <taxon>Malacostraca</taxon>
        <taxon>Eumalacostraca</taxon>
        <taxon>Eucarida</taxon>
        <taxon>Decapoda</taxon>
        <taxon>Pleocyemata</taxon>
        <taxon>Caridea</taxon>
        <taxon>Atyoidea</taxon>
        <taxon>Atyidae</taxon>
        <taxon>Halocaridina</taxon>
    </lineage>
</organism>